<feature type="domain" description="Protein kinase" evidence="2">
    <location>
        <begin position="305"/>
        <end position="911"/>
    </location>
</feature>
<keyword evidence="4" id="KW-1185">Reference proteome</keyword>
<dbReference type="EMBL" id="JAACJP010000027">
    <property type="protein sequence ID" value="KAF5376687.1"/>
    <property type="molecule type" value="Genomic_DNA"/>
</dbReference>
<comment type="caution">
    <text evidence="3">The sequence shown here is derived from an EMBL/GenBank/DDBJ whole genome shotgun (WGS) entry which is preliminary data.</text>
</comment>
<dbReference type="GO" id="GO:0004672">
    <property type="term" value="F:protein kinase activity"/>
    <property type="evidence" value="ECO:0007669"/>
    <property type="project" value="InterPro"/>
</dbReference>
<evidence type="ECO:0000313" key="4">
    <source>
        <dbReference type="Proteomes" id="UP000565441"/>
    </source>
</evidence>
<organism evidence="3 4">
    <name type="scientific">Tricholomella constricta</name>
    <dbReference type="NCBI Taxonomy" id="117010"/>
    <lineage>
        <taxon>Eukaryota</taxon>
        <taxon>Fungi</taxon>
        <taxon>Dikarya</taxon>
        <taxon>Basidiomycota</taxon>
        <taxon>Agaricomycotina</taxon>
        <taxon>Agaricomycetes</taxon>
        <taxon>Agaricomycetidae</taxon>
        <taxon>Agaricales</taxon>
        <taxon>Tricholomatineae</taxon>
        <taxon>Lyophyllaceae</taxon>
        <taxon>Tricholomella</taxon>
    </lineage>
</organism>
<dbReference type="InterPro" id="IPR000719">
    <property type="entry name" value="Prot_kinase_dom"/>
</dbReference>
<dbReference type="Gene3D" id="1.10.510.10">
    <property type="entry name" value="Transferase(Phosphotransferase) domain 1"/>
    <property type="match status" value="1"/>
</dbReference>
<dbReference type="Proteomes" id="UP000565441">
    <property type="component" value="Unassembled WGS sequence"/>
</dbReference>
<dbReference type="PROSITE" id="PS00109">
    <property type="entry name" value="PROTEIN_KINASE_TYR"/>
    <property type="match status" value="1"/>
</dbReference>
<dbReference type="InterPro" id="IPR040976">
    <property type="entry name" value="Pkinase_fungal"/>
</dbReference>
<dbReference type="InterPro" id="IPR008266">
    <property type="entry name" value="Tyr_kinase_AS"/>
</dbReference>
<dbReference type="SUPFAM" id="SSF56112">
    <property type="entry name" value="Protein kinase-like (PK-like)"/>
    <property type="match status" value="1"/>
</dbReference>
<dbReference type="Pfam" id="PF17667">
    <property type="entry name" value="Pkinase_fungal"/>
    <property type="match status" value="2"/>
</dbReference>
<feature type="region of interest" description="Disordered" evidence="1">
    <location>
        <begin position="878"/>
        <end position="899"/>
    </location>
</feature>
<dbReference type="AlphaFoldDB" id="A0A8H5M0U7"/>
<evidence type="ECO:0000259" key="2">
    <source>
        <dbReference type="PROSITE" id="PS50011"/>
    </source>
</evidence>
<dbReference type="OrthoDB" id="312874at2759"/>
<gene>
    <name evidence="3" type="ORF">D9615_007842</name>
</gene>
<evidence type="ECO:0000256" key="1">
    <source>
        <dbReference type="SAM" id="MobiDB-lite"/>
    </source>
</evidence>
<feature type="region of interest" description="Disordered" evidence="1">
    <location>
        <begin position="460"/>
        <end position="491"/>
    </location>
</feature>
<dbReference type="PANTHER" id="PTHR38248:SF2">
    <property type="entry name" value="FUNK1 11"/>
    <property type="match status" value="1"/>
</dbReference>
<sequence>MSNSTPLKSYTTVSMTRTKQVVVDGQAAVDKIIPLLRLASNESFLDKYFPLSLLPTGVSVEAMQRVLRKQGALSDKSWRNWPGSGSAESRYYGPFTDAANAIAKCCRTLSPASRLNPDDVEGYWIDRHSKAPDSPNDDASADRPNCLYVSTHQNNEFKDIWDEIEDLRAIILADNADNADLTSKLEERETAQKELEKTLNVWWRLVHVAVEFKPEDMPEDFKKWIEDLKQLIRYLRRMLEEQLDRRFVLGLLMFRDKMIVVHLDRSGPLITAKPINIAKDPKTFIRIIAGLKCMSPDQLGWDTTMKLYKAVGEGGEYELVASYLDSEKSYHDRDPYQLHWSIEFGNGKERYVSIRVLSAVRSGEMCGRATLIFEVVKFAERMEPTETKVLKRYWRPIEESDLGSESPGTTRYPSEGQFYDMLDKDVPASAKRINDYHDVMVGGAVDSTFRLIRRGIVPLPMTSKEQGPSAGSKRSRGSKQTREETDPDAENYLELKYTTQDVDCFGKPQREKSRYVPVDRVHTEILMPTGIVVKFFCDLRELLNVFIGGIEDHLHAHKKGILHRDVSGGNLLIFPVTTWDREETVGRLMDLDHAIITDKFKPIPTRENLDNISAVRSLLKNNFNVTAMHDVLVEADRYSAPTDLYISRAAGAPVINTSELVTISRLGWDQSELPWPDFSSRIARQGERSGTLPFMSPEVLFGNFINYKGYDRQEFHHNSVHDLESFFWVLVRICLTRRGPGLGMVREELKPNSKGNPLRIIVKEYFESDEPNIKETKYQLFLKESRFEEDLIPFFDKTYFESLRPLVLKWWATLVLAYCFHGNEYYHIHSHILRLLRDSLRTLPASGQDEATAKEIRRRKKYYRHSLKIIANLHRSVEQCTPPSSPAPSEASPQYRRSVQKASTFTIHPMIIQPSFEDSETDLRPTKKRAV</sequence>
<reference evidence="3 4" key="1">
    <citation type="journal article" date="2020" name="ISME J.">
        <title>Uncovering the hidden diversity of litter-decomposition mechanisms in mushroom-forming fungi.</title>
        <authorList>
            <person name="Floudas D."/>
            <person name="Bentzer J."/>
            <person name="Ahren D."/>
            <person name="Johansson T."/>
            <person name="Persson P."/>
            <person name="Tunlid A."/>
        </authorList>
    </citation>
    <scope>NUCLEOTIDE SEQUENCE [LARGE SCALE GENOMIC DNA]</scope>
    <source>
        <strain evidence="3 4">CBS 661.87</strain>
    </source>
</reference>
<dbReference type="InterPro" id="IPR011009">
    <property type="entry name" value="Kinase-like_dom_sf"/>
</dbReference>
<accession>A0A8H5M0U7</accession>
<proteinExistence type="predicted"/>
<name>A0A8H5M0U7_9AGAR</name>
<evidence type="ECO:0000313" key="3">
    <source>
        <dbReference type="EMBL" id="KAF5376687.1"/>
    </source>
</evidence>
<dbReference type="GO" id="GO:0005524">
    <property type="term" value="F:ATP binding"/>
    <property type="evidence" value="ECO:0007669"/>
    <property type="project" value="InterPro"/>
</dbReference>
<dbReference type="PROSITE" id="PS50011">
    <property type="entry name" value="PROTEIN_KINASE_DOM"/>
    <property type="match status" value="1"/>
</dbReference>
<protein>
    <recommendedName>
        <fullName evidence="2">Protein kinase domain-containing protein</fullName>
    </recommendedName>
</protein>
<dbReference type="PANTHER" id="PTHR38248">
    <property type="entry name" value="FUNK1 6"/>
    <property type="match status" value="1"/>
</dbReference>